<feature type="signal peptide" evidence="17">
    <location>
        <begin position="1"/>
        <end position="23"/>
    </location>
</feature>
<dbReference type="EMBL" id="JARKNE010000006">
    <property type="protein sequence ID" value="KAK5825679.1"/>
    <property type="molecule type" value="Genomic_DNA"/>
</dbReference>
<dbReference type="Gene3D" id="3.30.200.20">
    <property type="entry name" value="Phosphorylase Kinase, domain 1"/>
    <property type="match status" value="1"/>
</dbReference>
<organism evidence="20 21">
    <name type="scientific">Gossypium arboreum</name>
    <name type="common">Tree cotton</name>
    <name type="synonym">Gossypium nanking</name>
    <dbReference type="NCBI Taxonomy" id="29729"/>
    <lineage>
        <taxon>Eukaryota</taxon>
        <taxon>Viridiplantae</taxon>
        <taxon>Streptophyta</taxon>
        <taxon>Embryophyta</taxon>
        <taxon>Tracheophyta</taxon>
        <taxon>Spermatophyta</taxon>
        <taxon>Magnoliopsida</taxon>
        <taxon>eudicotyledons</taxon>
        <taxon>Gunneridae</taxon>
        <taxon>Pentapetalae</taxon>
        <taxon>rosids</taxon>
        <taxon>malvids</taxon>
        <taxon>Malvales</taxon>
        <taxon>Malvaceae</taxon>
        <taxon>Malvoideae</taxon>
        <taxon>Gossypium</taxon>
    </lineage>
</organism>
<evidence type="ECO:0000256" key="13">
    <source>
        <dbReference type="ARBA" id="ARBA00023180"/>
    </source>
</evidence>
<evidence type="ECO:0000259" key="18">
    <source>
        <dbReference type="PROSITE" id="PS50011"/>
    </source>
</evidence>
<keyword evidence="4 16" id="KW-0812">Transmembrane</keyword>
<keyword evidence="2" id="KW-0723">Serine/threonine-protein kinase</keyword>
<evidence type="ECO:0000256" key="10">
    <source>
        <dbReference type="ARBA" id="ARBA00022989"/>
    </source>
</evidence>
<keyword evidence="7 14" id="KW-0547">Nucleotide-binding</keyword>
<dbReference type="SUPFAM" id="SSF56112">
    <property type="entry name" value="Protein kinase-like (PK-like)"/>
    <property type="match status" value="1"/>
</dbReference>
<evidence type="ECO:0000256" key="16">
    <source>
        <dbReference type="SAM" id="Phobius"/>
    </source>
</evidence>
<keyword evidence="12" id="KW-0675">Receptor</keyword>
<evidence type="ECO:0000256" key="14">
    <source>
        <dbReference type="PROSITE-ProRule" id="PRU10141"/>
    </source>
</evidence>
<dbReference type="InterPro" id="IPR001245">
    <property type="entry name" value="Ser-Thr/Tyr_kinase_cat_dom"/>
</dbReference>
<evidence type="ECO:0000256" key="6">
    <source>
        <dbReference type="ARBA" id="ARBA00022737"/>
    </source>
</evidence>
<feature type="transmembrane region" description="Helical" evidence="16">
    <location>
        <begin position="279"/>
        <end position="301"/>
    </location>
</feature>
<keyword evidence="8" id="KW-0418">Kinase</keyword>
<keyword evidence="9 14" id="KW-0067">ATP-binding</keyword>
<evidence type="ECO:0000256" key="8">
    <source>
        <dbReference type="ARBA" id="ARBA00022777"/>
    </source>
</evidence>
<dbReference type="InterPro" id="IPR002902">
    <property type="entry name" value="GNK2"/>
</dbReference>
<feature type="chain" id="PRO_5046301462" description="Cysteine-rich receptor-like protein kinase 25" evidence="17">
    <location>
        <begin position="24"/>
        <end position="637"/>
    </location>
</feature>
<dbReference type="InterPro" id="IPR008271">
    <property type="entry name" value="Ser/Thr_kinase_AS"/>
</dbReference>
<evidence type="ECO:0000256" key="9">
    <source>
        <dbReference type="ARBA" id="ARBA00022840"/>
    </source>
</evidence>
<evidence type="ECO:0000256" key="5">
    <source>
        <dbReference type="ARBA" id="ARBA00022729"/>
    </source>
</evidence>
<dbReference type="CDD" id="cd23509">
    <property type="entry name" value="Gnk2-like"/>
    <property type="match status" value="2"/>
</dbReference>
<evidence type="ECO:0000259" key="19">
    <source>
        <dbReference type="PROSITE" id="PS51473"/>
    </source>
</evidence>
<reference evidence="20 21" key="1">
    <citation type="submission" date="2023-03" db="EMBL/GenBank/DDBJ databases">
        <title>WGS of Gossypium arboreum.</title>
        <authorList>
            <person name="Yu D."/>
        </authorList>
    </citation>
    <scope>NUCLEOTIDE SEQUENCE [LARGE SCALE GENOMIC DNA]</scope>
    <source>
        <tissue evidence="20">Leaf</tissue>
    </source>
</reference>
<dbReference type="PROSITE" id="PS51473">
    <property type="entry name" value="GNK2"/>
    <property type="match status" value="2"/>
</dbReference>
<dbReference type="Gene3D" id="1.10.510.10">
    <property type="entry name" value="Transferase(Phosphotransferase) domain 1"/>
    <property type="match status" value="1"/>
</dbReference>
<feature type="domain" description="Gnk2-homologous" evidence="19">
    <location>
        <begin position="27"/>
        <end position="131"/>
    </location>
</feature>
<dbReference type="Proteomes" id="UP001358586">
    <property type="component" value="Chromosome 6"/>
</dbReference>
<dbReference type="InterPro" id="IPR011009">
    <property type="entry name" value="Kinase-like_dom_sf"/>
</dbReference>
<evidence type="ECO:0000256" key="11">
    <source>
        <dbReference type="ARBA" id="ARBA00023136"/>
    </source>
</evidence>
<feature type="binding site" evidence="14">
    <location>
        <position position="369"/>
    </location>
    <ligand>
        <name>ATP</name>
        <dbReference type="ChEBI" id="CHEBI:30616"/>
    </ligand>
</feature>
<keyword evidence="21" id="KW-1185">Reference proteome</keyword>
<feature type="domain" description="Gnk2-homologous" evidence="19">
    <location>
        <begin position="137"/>
        <end position="248"/>
    </location>
</feature>
<dbReference type="PROSITE" id="PS50011">
    <property type="entry name" value="PROTEIN_KINASE_DOM"/>
    <property type="match status" value="1"/>
</dbReference>
<dbReference type="Pfam" id="PF07714">
    <property type="entry name" value="PK_Tyr_Ser-Thr"/>
    <property type="match status" value="1"/>
</dbReference>
<protein>
    <recommendedName>
        <fullName evidence="22">Cysteine-rich receptor-like protein kinase 25</fullName>
    </recommendedName>
</protein>
<evidence type="ECO:0000256" key="4">
    <source>
        <dbReference type="ARBA" id="ARBA00022692"/>
    </source>
</evidence>
<keyword evidence="13" id="KW-0325">Glycoprotein</keyword>
<dbReference type="PANTHER" id="PTHR27002:SF1050">
    <property type="entry name" value="CYSTEINE-RICH RECEPTOR-LIKE PROTEIN KINASE 5"/>
    <property type="match status" value="1"/>
</dbReference>
<dbReference type="Gene3D" id="3.30.430.20">
    <property type="entry name" value="Gnk2 domain, C-X8-C-X2-C motif"/>
    <property type="match status" value="2"/>
</dbReference>
<evidence type="ECO:0000256" key="7">
    <source>
        <dbReference type="ARBA" id="ARBA00022741"/>
    </source>
</evidence>
<dbReference type="PANTHER" id="PTHR27002">
    <property type="entry name" value="RECEPTOR-LIKE SERINE/THREONINE-PROTEIN KINASE SD1-8"/>
    <property type="match status" value="1"/>
</dbReference>
<dbReference type="PROSITE" id="PS00108">
    <property type="entry name" value="PROTEIN_KINASE_ST"/>
    <property type="match status" value="1"/>
</dbReference>
<name>A0ABR0PMM6_GOSAR</name>
<dbReference type="Pfam" id="PF00069">
    <property type="entry name" value="Pkinase"/>
    <property type="match status" value="1"/>
</dbReference>
<evidence type="ECO:0000256" key="12">
    <source>
        <dbReference type="ARBA" id="ARBA00023170"/>
    </source>
</evidence>
<dbReference type="InterPro" id="IPR017441">
    <property type="entry name" value="Protein_kinase_ATP_BS"/>
</dbReference>
<evidence type="ECO:0000256" key="1">
    <source>
        <dbReference type="ARBA" id="ARBA00004167"/>
    </source>
</evidence>
<proteinExistence type="predicted"/>
<dbReference type="Pfam" id="PF01657">
    <property type="entry name" value="Stress-antifung"/>
    <property type="match status" value="2"/>
</dbReference>
<keyword evidence="5 17" id="KW-0732">Signal</keyword>
<gene>
    <name evidence="20" type="ORF">PVK06_020537</name>
</gene>
<evidence type="ECO:0000256" key="2">
    <source>
        <dbReference type="ARBA" id="ARBA00022527"/>
    </source>
</evidence>
<keyword evidence="3" id="KW-0808">Transferase</keyword>
<dbReference type="InterPro" id="IPR000719">
    <property type="entry name" value="Prot_kinase_dom"/>
</dbReference>
<dbReference type="InterPro" id="IPR038408">
    <property type="entry name" value="GNK2_sf"/>
</dbReference>
<accession>A0ABR0PMM6</accession>
<keyword evidence="10 16" id="KW-1133">Transmembrane helix</keyword>
<feature type="region of interest" description="Disordered" evidence="15">
    <location>
        <begin position="253"/>
        <end position="272"/>
    </location>
</feature>
<dbReference type="SMART" id="SM00220">
    <property type="entry name" value="S_TKc"/>
    <property type="match status" value="1"/>
</dbReference>
<evidence type="ECO:0008006" key="22">
    <source>
        <dbReference type="Google" id="ProtNLM"/>
    </source>
</evidence>
<keyword evidence="6" id="KW-0677">Repeat</keyword>
<keyword evidence="11 16" id="KW-0472">Membrane</keyword>
<evidence type="ECO:0000256" key="17">
    <source>
        <dbReference type="SAM" id="SignalP"/>
    </source>
</evidence>
<evidence type="ECO:0000313" key="21">
    <source>
        <dbReference type="Proteomes" id="UP001358586"/>
    </source>
</evidence>
<comment type="caution">
    <text evidence="20">The sequence shown here is derived from an EMBL/GenBank/DDBJ whole genome shotgun (WGS) entry which is preliminary data.</text>
</comment>
<comment type="subcellular location">
    <subcellularLocation>
        <location evidence="1">Membrane</location>
        <topology evidence="1">Single-pass membrane protein</topology>
    </subcellularLocation>
</comment>
<evidence type="ECO:0000313" key="20">
    <source>
        <dbReference type="EMBL" id="KAK5825679.1"/>
    </source>
</evidence>
<evidence type="ECO:0000256" key="3">
    <source>
        <dbReference type="ARBA" id="ARBA00022679"/>
    </source>
</evidence>
<sequence length="637" mass="71338">MPSFNLISSVLLFFYIFDLAADANPSFLYKFCNDKDTTFTTNSTYGTNLNLLLSSLTSNANRIDGFYNTTVGQQPPDRIYGLFLCRGDVTPDVCRDCVAAAARNATSLCPMEKNSVIWYDKCMLRYSNESIFSTMETWPGGTVWDNDTFTEEEDFVDIVASLVKDVASEAADAPMGVKKFATKEANLSGSQTLYSLAQCTPDISDVACNLCLESAITEFSDCCRQKEKATRASSLLPSCNVQYGLTPFYNKTAGEVSRSKPSPLPPRDSGKGKISSQTIIYIIVPTVGFLVLLSTFCYCILRRKARMKPYLLKDQKDKSKARTMNSLQYDMSTIEAATDNFSDANMIGVGGFGSVYKGTLANGQEIAVKRLSRSSKQGAEEFKNEVALVAKLQHRNLVRLLGFCVEREERMLIYEFVPNKSLDCFLFDSRLKIVHRDLKPSNILLDEDMNPKISDFGMARIVEENHNLEYTKKIVGTYGYIAPEYALHGIFSFKSDMYSYGVLTLEIVGVKTNTSFYNPESSENLLSYAWRYWTERRPLEIMDPTLRDSYVSDEVIRCIQIGLLCVQQNPKSRPTMARIVPMLSSSAITLPAPQQPAFFLGTKTRGSTSGEEMGLDQSTRKFQCSTNDVSITEFYPR</sequence>
<evidence type="ECO:0000256" key="15">
    <source>
        <dbReference type="SAM" id="MobiDB-lite"/>
    </source>
</evidence>
<dbReference type="PROSITE" id="PS00107">
    <property type="entry name" value="PROTEIN_KINASE_ATP"/>
    <property type="match status" value="1"/>
</dbReference>
<feature type="domain" description="Protein kinase" evidence="18">
    <location>
        <begin position="341"/>
        <end position="598"/>
    </location>
</feature>